<evidence type="ECO:0000256" key="1">
    <source>
        <dbReference type="SAM" id="SignalP"/>
    </source>
</evidence>
<dbReference type="Proteomes" id="UP000315471">
    <property type="component" value="Unassembled WGS sequence"/>
</dbReference>
<organism evidence="2 3">
    <name type="scientific">Novipirellula aureliae</name>
    <dbReference type="NCBI Taxonomy" id="2527966"/>
    <lineage>
        <taxon>Bacteria</taxon>
        <taxon>Pseudomonadati</taxon>
        <taxon>Planctomycetota</taxon>
        <taxon>Planctomycetia</taxon>
        <taxon>Pirellulales</taxon>
        <taxon>Pirellulaceae</taxon>
        <taxon>Novipirellula</taxon>
    </lineage>
</organism>
<feature type="signal peptide" evidence="1">
    <location>
        <begin position="1"/>
        <end position="22"/>
    </location>
</feature>
<dbReference type="RefSeq" id="WP_146597709.1">
    <property type="nucleotide sequence ID" value="NZ_SJPY01000001.1"/>
</dbReference>
<reference evidence="2 3" key="1">
    <citation type="submission" date="2019-02" db="EMBL/GenBank/DDBJ databases">
        <title>Deep-cultivation of Planctomycetes and their phenomic and genomic characterization uncovers novel biology.</title>
        <authorList>
            <person name="Wiegand S."/>
            <person name="Jogler M."/>
            <person name="Boedeker C."/>
            <person name="Pinto D."/>
            <person name="Vollmers J."/>
            <person name="Rivas-Marin E."/>
            <person name="Kohn T."/>
            <person name="Peeters S.H."/>
            <person name="Heuer A."/>
            <person name="Rast P."/>
            <person name="Oberbeckmann S."/>
            <person name="Bunk B."/>
            <person name="Jeske O."/>
            <person name="Meyerdierks A."/>
            <person name="Storesund J.E."/>
            <person name="Kallscheuer N."/>
            <person name="Luecker S."/>
            <person name="Lage O.M."/>
            <person name="Pohl T."/>
            <person name="Merkel B.J."/>
            <person name="Hornburger P."/>
            <person name="Mueller R.-W."/>
            <person name="Bruemmer F."/>
            <person name="Labrenz M."/>
            <person name="Spormann A.M."/>
            <person name="Op Den Camp H."/>
            <person name="Overmann J."/>
            <person name="Amann R."/>
            <person name="Jetten M.S.M."/>
            <person name="Mascher T."/>
            <person name="Medema M.H."/>
            <person name="Devos D.P."/>
            <person name="Kaster A.-K."/>
            <person name="Ovreas L."/>
            <person name="Rohde M."/>
            <person name="Galperin M.Y."/>
            <person name="Jogler C."/>
        </authorList>
    </citation>
    <scope>NUCLEOTIDE SEQUENCE [LARGE SCALE GENOMIC DNA]</scope>
    <source>
        <strain evidence="2 3">Q31b</strain>
    </source>
</reference>
<gene>
    <name evidence="2" type="ORF">Q31b_00590</name>
</gene>
<name>A0A5C6ECJ3_9BACT</name>
<evidence type="ECO:0008006" key="4">
    <source>
        <dbReference type="Google" id="ProtNLM"/>
    </source>
</evidence>
<keyword evidence="3" id="KW-1185">Reference proteome</keyword>
<feature type="chain" id="PRO_5022872379" description="Secreted protein" evidence="1">
    <location>
        <begin position="23"/>
        <end position="327"/>
    </location>
</feature>
<evidence type="ECO:0000313" key="2">
    <source>
        <dbReference type="EMBL" id="TWU44889.1"/>
    </source>
</evidence>
<accession>A0A5C6ECJ3</accession>
<sequence length="327" mass="36431" precursor="true">MKWPVMLAVVLDLSIRCVASFAQGPPEADSLSTARSDPHVDKLFSDGGVVRFQMIQGRLRLDAPRHRIGAETIASDHSFESIVVSAERGLPSVHYVSKRPSQTLKLDVLDAVTVRMESSLSKTEERSVLEQSPYGLVYWTIERGGMMDRYQGTTLLHVRYQNPEIFDIHYGGLIERILGGRSLASLSSKTRHWSMTHAMKGTLPHRSSIDECVAMLSAKRQATRRHAQQQLLLWGTPVIAALHESLSSDIDAEQRMRVQQTIRMLRPQVEDTPRSLAMLMVNDPTYWNLVSPQLSTMQIAAVNDHLGSVGLATLDAAQQPSARVAEQ</sequence>
<dbReference type="EMBL" id="SJPY01000001">
    <property type="protein sequence ID" value="TWU44889.1"/>
    <property type="molecule type" value="Genomic_DNA"/>
</dbReference>
<comment type="caution">
    <text evidence="2">The sequence shown here is derived from an EMBL/GenBank/DDBJ whole genome shotgun (WGS) entry which is preliminary data.</text>
</comment>
<keyword evidence="1" id="KW-0732">Signal</keyword>
<proteinExistence type="predicted"/>
<evidence type="ECO:0000313" key="3">
    <source>
        <dbReference type="Proteomes" id="UP000315471"/>
    </source>
</evidence>
<dbReference type="OrthoDB" id="244061at2"/>
<protein>
    <recommendedName>
        <fullName evidence="4">Secreted protein</fullName>
    </recommendedName>
</protein>
<dbReference type="AlphaFoldDB" id="A0A5C6ECJ3"/>